<name>A0A644XX41_9ZZZZ</name>
<reference evidence="1" key="1">
    <citation type="submission" date="2019-08" db="EMBL/GenBank/DDBJ databases">
        <authorList>
            <person name="Kucharzyk K."/>
            <person name="Murdoch R.W."/>
            <person name="Higgins S."/>
            <person name="Loffler F."/>
        </authorList>
    </citation>
    <scope>NUCLEOTIDE SEQUENCE</scope>
</reference>
<organism evidence="1">
    <name type="scientific">bioreactor metagenome</name>
    <dbReference type="NCBI Taxonomy" id="1076179"/>
    <lineage>
        <taxon>unclassified sequences</taxon>
        <taxon>metagenomes</taxon>
        <taxon>ecological metagenomes</taxon>
    </lineage>
</organism>
<dbReference type="EMBL" id="VSSQ01003396">
    <property type="protein sequence ID" value="MPM20497.1"/>
    <property type="molecule type" value="Genomic_DNA"/>
</dbReference>
<gene>
    <name evidence="1" type="ORF">SDC9_66927</name>
</gene>
<comment type="caution">
    <text evidence="1">The sequence shown here is derived from an EMBL/GenBank/DDBJ whole genome shotgun (WGS) entry which is preliminary data.</text>
</comment>
<evidence type="ECO:0000313" key="1">
    <source>
        <dbReference type="EMBL" id="MPM20497.1"/>
    </source>
</evidence>
<proteinExistence type="predicted"/>
<protein>
    <submittedName>
        <fullName evidence="1">Uncharacterized protein</fullName>
    </submittedName>
</protein>
<sequence length="84" mass="9268">MADVRAEVPLAPILNECAAEFPEAVNLSKTRLEKVELFDNCTSYFENFVPSGRSVVPQFNVGVNEVRRTEFIGETSAGEDGLFV</sequence>
<accession>A0A644XX41</accession>
<dbReference type="AlphaFoldDB" id="A0A644XX41"/>